<proteinExistence type="predicted"/>
<evidence type="ECO:0000313" key="2">
    <source>
        <dbReference type="Proteomes" id="UP001151760"/>
    </source>
</evidence>
<accession>A0ABQ5J5C9</accession>
<reference evidence="1" key="2">
    <citation type="submission" date="2022-01" db="EMBL/GenBank/DDBJ databases">
        <authorList>
            <person name="Yamashiro T."/>
            <person name="Shiraishi A."/>
            <person name="Satake H."/>
            <person name="Nakayama K."/>
        </authorList>
    </citation>
    <scope>NUCLEOTIDE SEQUENCE</scope>
</reference>
<organism evidence="1 2">
    <name type="scientific">Tanacetum coccineum</name>
    <dbReference type="NCBI Taxonomy" id="301880"/>
    <lineage>
        <taxon>Eukaryota</taxon>
        <taxon>Viridiplantae</taxon>
        <taxon>Streptophyta</taxon>
        <taxon>Embryophyta</taxon>
        <taxon>Tracheophyta</taxon>
        <taxon>Spermatophyta</taxon>
        <taxon>Magnoliopsida</taxon>
        <taxon>eudicotyledons</taxon>
        <taxon>Gunneridae</taxon>
        <taxon>Pentapetalae</taxon>
        <taxon>asterids</taxon>
        <taxon>campanulids</taxon>
        <taxon>Asterales</taxon>
        <taxon>Asteraceae</taxon>
        <taxon>Asteroideae</taxon>
        <taxon>Anthemideae</taxon>
        <taxon>Anthemidinae</taxon>
        <taxon>Tanacetum</taxon>
    </lineage>
</organism>
<comment type="caution">
    <text evidence="1">The sequence shown here is derived from an EMBL/GenBank/DDBJ whole genome shotgun (WGS) entry which is preliminary data.</text>
</comment>
<name>A0ABQ5J5C9_9ASTR</name>
<dbReference type="EMBL" id="BQNB010021566">
    <property type="protein sequence ID" value="GJU07718.1"/>
    <property type="molecule type" value="Genomic_DNA"/>
</dbReference>
<gene>
    <name evidence="1" type="ORF">Tco_1124148</name>
</gene>
<evidence type="ECO:0000313" key="1">
    <source>
        <dbReference type="EMBL" id="GJU07718.1"/>
    </source>
</evidence>
<keyword evidence="2" id="KW-1185">Reference proteome</keyword>
<protein>
    <submittedName>
        <fullName evidence="1">Uncharacterized protein</fullName>
    </submittedName>
</protein>
<dbReference type="Proteomes" id="UP001151760">
    <property type="component" value="Unassembled WGS sequence"/>
</dbReference>
<sequence length="100" mass="11024">MNQNLGNSKEVGTSRYLSLVVPLRKVGDEAVHKELGDRMERAATTASSSEVEQDNDAQTRFETISNQSIDPPLSKVNTFGSGEDSMKILELMDIVQNCLH</sequence>
<reference evidence="1" key="1">
    <citation type="journal article" date="2022" name="Int. J. Mol. Sci.">
        <title>Draft Genome of Tanacetum Coccineum: Genomic Comparison of Closely Related Tanacetum-Family Plants.</title>
        <authorList>
            <person name="Yamashiro T."/>
            <person name="Shiraishi A."/>
            <person name="Nakayama K."/>
            <person name="Satake H."/>
        </authorList>
    </citation>
    <scope>NUCLEOTIDE SEQUENCE</scope>
</reference>